<dbReference type="InterPro" id="IPR036237">
    <property type="entry name" value="Xyl_isomerase-like_sf"/>
</dbReference>
<evidence type="ECO:0000313" key="3">
    <source>
        <dbReference type="EMBL" id="SCW62130.1"/>
    </source>
</evidence>
<gene>
    <name evidence="3" type="ORF">SAMN02927900_03215</name>
</gene>
<evidence type="ECO:0000313" key="4">
    <source>
        <dbReference type="Proteomes" id="UP000199542"/>
    </source>
</evidence>
<dbReference type="EMBL" id="FMTM01000004">
    <property type="protein sequence ID" value="SCW62130.1"/>
    <property type="molecule type" value="Genomic_DNA"/>
</dbReference>
<accession>A0A1G4RZ42</accession>
<evidence type="ECO:0000259" key="2">
    <source>
        <dbReference type="Pfam" id="PF01261"/>
    </source>
</evidence>
<dbReference type="GO" id="GO:0016853">
    <property type="term" value="F:isomerase activity"/>
    <property type="evidence" value="ECO:0007669"/>
    <property type="project" value="UniProtKB-KW"/>
</dbReference>
<dbReference type="Gene3D" id="3.20.20.150">
    <property type="entry name" value="Divalent-metal-dependent TIM barrel enzymes"/>
    <property type="match status" value="1"/>
</dbReference>
<dbReference type="InterPro" id="IPR013022">
    <property type="entry name" value="Xyl_isomerase-like_TIM-brl"/>
</dbReference>
<dbReference type="SUPFAM" id="SSF51658">
    <property type="entry name" value="Xylose isomerase-like"/>
    <property type="match status" value="1"/>
</dbReference>
<proteinExistence type="predicted"/>
<evidence type="ECO:0000256" key="1">
    <source>
        <dbReference type="ARBA" id="ARBA00023235"/>
    </source>
</evidence>
<dbReference type="Pfam" id="PF01261">
    <property type="entry name" value="AP_endonuc_2"/>
    <property type="match status" value="1"/>
</dbReference>
<feature type="domain" description="Xylose isomerase-like TIM barrel" evidence="2">
    <location>
        <begin position="42"/>
        <end position="262"/>
    </location>
</feature>
<dbReference type="Proteomes" id="UP000199542">
    <property type="component" value="Unassembled WGS sequence"/>
</dbReference>
<name>A0A1G4RZ42_9HYPH</name>
<dbReference type="PANTHER" id="PTHR43489:SF7">
    <property type="entry name" value="3-DEHYDRO-D-GULOSIDE 4-EPIMERASE-RELATED"/>
    <property type="match status" value="1"/>
</dbReference>
<protein>
    <submittedName>
        <fullName evidence="3">D-psicose/D-tagatose/L-ribulose 3-epimerase</fullName>
    </submittedName>
</protein>
<sequence length="311" mass="34041">MKLYLLRNATYFLIGGDMGRLGIHSFVWTGGQTQSMLEEAMEKSASCGYNLIEFAYLRPEKFDLDALAKRAAALKLDIAVTMGLPVSHDVSSEDAQAVRAGEDMLADAVRAVRDIGGSKLGGILYSAHAKYSRMPTRKGWDSSVAAIAKTAGLAQSAGIDLVLEVVNRFETNLLNTTAQGLAFIEQVGSEQVRLHLDTFHMNIEEANPAAAIRLAGDKIGYFHIGESNRGYLGDGVINFDLIFDALLDIDYGRDITFESFSGAVVDEGLSLACAIWRDTWTENMPLAQHAKQFIDLKMDEAKRRRATVARP</sequence>
<dbReference type="AlphaFoldDB" id="A0A1G4RZ42"/>
<dbReference type="InterPro" id="IPR050417">
    <property type="entry name" value="Sugar_Epim/Isomerase"/>
</dbReference>
<keyword evidence="1" id="KW-0413">Isomerase</keyword>
<reference evidence="3 4" key="1">
    <citation type="submission" date="2016-10" db="EMBL/GenBank/DDBJ databases">
        <authorList>
            <person name="de Groot N.N."/>
        </authorList>
    </citation>
    <scope>NUCLEOTIDE SEQUENCE [LARGE SCALE GENOMIC DNA]</scope>
    <source>
        <strain evidence="3 4">CGMCC 1.3401</strain>
    </source>
</reference>
<dbReference type="PANTHER" id="PTHR43489">
    <property type="entry name" value="ISOMERASE"/>
    <property type="match status" value="1"/>
</dbReference>
<organism evidence="3 4">
    <name type="scientific">Rhizobium mongolense subsp. loessense</name>
    <dbReference type="NCBI Taxonomy" id="158890"/>
    <lineage>
        <taxon>Bacteria</taxon>
        <taxon>Pseudomonadati</taxon>
        <taxon>Pseudomonadota</taxon>
        <taxon>Alphaproteobacteria</taxon>
        <taxon>Hyphomicrobiales</taxon>
        <taxon>Rhizobiaceae</taxon>
        <taxon>Rhizobium/Agrobacterium group</taxon>
        <taxon>Rhizobium</taxon>
    </lineage>
</organism>